<keyword evidence="2" id="KW-0732">Signal</keyword>
<evidence type="ECO:0000313" key="4">
    <source>
        <dbReference type="Proteomes" id="UP000280434"/>
    </source>
</evidence>
<feature type="chain" id="PRO_5019761420" description="DUF2502 domain-containing protein" evidence="2">
    <location>
        <begin position="31"/>
        <end position="91"/>
    </location>
</feature>
<evidence type="ECO:0000313" key="3">
    <source>
        <dbReference type="EMBL" id="RKP48257.1"/>
    </source>
</evidence>
<evidence type="ECO:0000256" key="2">
    <source>
        <dbReference type="SAM" id="SignalP"/>
    </source>
</evidence>
<protein>
    <recommendedName>
        <fullName evidence="5">DUF2502 domain-containing protein</fullName>
    </recommendedName>
</protein>
<sequence length="91" mass="10703">MMKSMTIATRAATIAATALWALFTASVATAQTYGEPAQPGVNIQLSLGWHGDRYWDGHRYWEHDEWMRRHPHDHDPYRDRDHRHDDDHEVH</sequence>
<evidence type="ECO:0008006" key="5">
    <source>
        <dbReference type="Google" id="ProtNLM"/>
    </source>
</evidence>
<gene>
    <name evidence="3" type="ORF">D7S89_13095</name>
</gene>
<proteinExistence type="predicted"/>
<comment type="caution">
    <text evidence="3">The sequence shown here is derived from an EMBL/GenBank/DDBJ whole genome shotgun (WGS) entry which is preliminary data.</text>
</comment>
<organism evidence="3 4">
    <name type="scientific">Trinickia fusca</name>
    <dbReference type="NCBI Taxonomy" id="2419777"/>
    <lineage>
        <taxon>Bacteria</taxon>
        <taxon>Pseudomonadati</taxon>
        <taxon>Pseudomonadota</taxon>
        <taxon>Betaproteobacteria</taxon>
        <taxon>Burkholderiales</taxon>
        <taxon>Burkholderiaceae</taxon>
        <taxon>Trinickia</taxon>
    </lineage>
</organism>
<feature type="region of interest" description="Disordered" evidence="1">
    <location>
        <begin position="69"/>
        <end position="91"/>
    </location>
</feature>
<dbReference type="AlphaFoldDB" id="A0A494XBP5"/>
<feature type="signal peptide" evidence="2">
    <location>
        <begin position="1"/>
        <end position="30"/>
    </location>
</feature>
<dbReference type="EMBL" id="RBZV01000004">
    <property type="protein sequence ID" value="RKP48257.1"/>
    <property type="molecule type" value="Genomic_DNA"/>
</dbReference>
<accession>A0A494XBP5</accession>
<dbReference type="Proteomes" id="UP000280434">
    <property type="component" value="Unassembled WGS sequence"/>
</dbReference>
<keyword evidence="4" id="KW-1185">Reference proteome</keyword>
<name>A0A494XBP5_9BURK</name>
<reference evidence="3 4" key="1">
    <citation type="submission" date="2018-10" db="EMBL/GenBank/DDBJ databases">
        <title>Paraburkholderia sp. 7MK8-2, isolated from soil.</title>
        <authorList>
            <person name="Gao Z.-H."/>
            <person name="Qiu L.-H."/>
        </authorList>
    </citation>
    <scope>NUCLEOTIDE SEQUENCE [LARGE SCALE GENOMIC DNA]</scope>
    <source>
        <strain evidence="3 4">7MK8-2</strain>
    </source>
</reference>
<evidence type="ECO:0000256" key="1">
    <source>
        <dbReference type="SAM" id="MobiDB-lite"/>
    </source>
</evidence>